<gene>
    <name evidence="1" type="ORF">S01H4_24088</name>
</gene>
<dbReference type="Gene3D" id="3.60.110.10">
    <property type="entry name" value="Carbon-nitrogen hydrolase"/>
    <property type="match status" value="1"/>
</dbReference>
<feature type="non-terminal residue" evidence="1">
    <location>
        <position position="1"/>
    </location>
</feature>
<organism evidence="1">
    <name type="scientific">marine sediment metagenome</name>
    <dbReference type="NCBI Taxonomy" id="412755"/>
    <lineage>
        <taxon>unclassified sequences</taxon>
        <taxon>metagenomes</taxon>
        <taxon>ecological metagenomes</taxon>
    </lineage>
</organism>
<accession>X1AK41</accession>
<reference evidence="1" key="1">
    <citation type="journal article" date="2014" name="Front. Microbiol.">
        <title>High frequency of phylogenetically diverse reductive dehalogenase-homologous genes in deep subseafloor sedimentary metagenomes.</title>
        <authorList>
            <person name="Kawai M."/>
            <person name="Futagami T."/>
            <person name="Toyoda A."/>
            <person name="Takaki Y."/>
            <person name="Nishi S."/>
            <person name="Hori S."/>
            <person name="Arai W."/>
            <person name="Tsubouchi T."/>
            <person name="Morono Y."/>
            <person name="Uchiyama I."/>
            <person name="Ito T."/>
            <person name="Fujiyama A."/>
            <person name="Inagaki F."/>
            <person name="Takami H."/>
        </authorList>
    </citation>
    <scope>NUCLEOTIDE SEQUENCE</scope>
    <source>
        <strain evidence="1">Expedition CK06-06</strain>
    </source>
</reference>
<dbReference type="InterPro" id="IPR036526">
    <property type="entry name" value="C-N_Hydrolase_sf"/>
</dbReference>
<evidence type="ECO:0000313" key="1">
    <source>
        <dbReference type="EMBL" id="GAG82910.1"/>
    </source>
</evidence>
<dbReference type="AlphaFoldDB" id="X1AK41"/>
<sequence length="50" mass="5526">ARSLALLGADIIAHPANLVLPYCQKAMTTRCLENRVYGVTANRIGQEKRE</sequence>
<comment type="caution">
    <text evidence="1">The sequence shown here is derived from an EMBL/GenBank/DDBJ whole genome shotgun (WGS) entry which is preliminary data.</text>
</comment>
<protein>
    <submittedName>
        <fullName evidence="1">Uncharacterized protein</fullName>
    </submittedName>
</protein>
<name>X1AK41_9ZZZZ</name>
<dbReference type="SUPFAM" id="SSF56317">
    <property type="entry name" value="Carbon-nitrogen hydrolase"/>
    <property type="match status" value="1"/>
</dbReference>
<proteinExistence type="predicted"/>
<dbReference type="EMBL" id="BART01011272">
    <property type="protein sequence ID" value="GAG82910.1"/>
    <property type="molecule type" value="Genomic_DNA"/>
</dbReference>